<gene>
    <name evidence="2" type="ORF">GCM10023331_26330</name>
</gene>
<proteinExistence type="predicted"/>
<name>A0ABP9DGI0_9BACT</name>
<evidence type="ECO:0008006" key="4">
    <source>
        <dbReference type="Google" id="ProtNLM"/>
    </source>
</evidence>
<dbReference type="RefSeq" id="WP_345372527.1">
    <property type="nucleotide sequence ID" value="NZ_BAABJX010000038.1"/>
</dbReference>
<protein>
    <recommendedName>
        <fullName evidence="4">Helix-turn-helix domain-containing protein</fullName>
    </recommendedName>
</protein>
<organism evidence="2 3">
    <name type="scientific">Algivirga pacifica</name>
    <dbReference type="NCBI Taxonomy" id="1162670"/>
    <lineage>
        <taxon>Bacteria</taxon>
        <taxon>Pseudomonadati</taxon>
        <taxon>Bacteroidota</taxon>
        <taxon>Cytophagia</taxon>
        <taxon>Cytophagales</taxon>
        <taxon>Flammeovirgaceae</taxon>
        <taxon>Algivirga</taxon>
    </lineage>
</organism>
<comment type="caution">
    <text evidence="2">The sequence shown here is derived from an EMBL/GenBank/DDBJ whole genome shotgun (WGS) entry which is preliminary data.</text>
</comment>
<dbReference type="Proteomes" id="UP001500298">
    <property type="component" value="Unassembled WGS sequence"/>
</dbReference>
<dbReference type="EMBL" id="BAABJX010000038">
    <property type="protein sequence ID" value="GAA4839860.1"/>
    <property type="molecule type" value="Genomic_DNA"/>
</dbReference>
<reference evidence="3" key="1">
    <citation type="journal article" date="2019" name="Int. J. Syst. Evol. Microbiol.">
        <title>The Global Catalogue of Microorganisms (GCM) 10K type strain sequencing project: providing services to taxonomists for standard genome sequencing and annotation.</title>
        <authorList>
            <consortium name="The Broad Institute Genomics Platform"/>
            <consortium name="The Broad Institute Genome Sequencing Center for Infectious Disease"/>
            <person name="Wu L."/>
            <person name="Ma J."/>
        </authorList>
    </citation>
    <scope>NUCLEOTIDE SEQUENCE [LARGE SCALE GENOMIC DNA]</scope>
    <source>
        <strain evidence="3">JCM 18326</strain>
    </source>
</reference>
<accession>A0ABP9DGI0</accession>
<feature type="coiled-coil region" evidence="1">
    <location>
        <begin position="15"/>
        <end position="42"/>
    </location>
</feature>
<keyword evidence="3" id="KW-1185">Reference proteome</keyword>
<evidence type="ECO:0000313" key="3">
    <source>
        <dbReference type="Proteomes" id="UP001500298"/>
    </source>
</evidence>
<sequence length="98" mass="11182">MTQNVYKELFKETIRDIIVAETNELKQTIETLRQEIIDLKNGDVDKSTYSVLEAANRLGMSKTQVRNLFNKGALEGYQESTGGKIYIYAESVKNFGRN</sequence>
<evidence type="ECO:0000313" key="2">
    <source>
        <dbReference type="EMBL" id="GAA4839860.1"/>
    </source>
</evidence>
<evidence type="ECO:0000256" key="1">
    <source>
        <dbReference type="SAM" id="Coils"/>
    </source>
</evidence>
<keyword evidence="1" id="KW-0175">Coiled coil</keyword>